<dbReference type="Pfam" id="PF25577">
    <property type="entry name" value="TPR_TAF2_C"/>
    <property type="match status" value="1"/>
</dbReference>
<keyword evidence="6" id="KW-0539">Nucleus</keyword>
<evidence type="ECO:0000256" key="5">
    <source>
        <dbReference type="ARBA" id="ARBA00023163"/>
    </source>
</evidence>
<dbReference type="EMBL" id="JBAMIC010000011">
    <property type="protein sequence ID" value="KAK7101292.1"/>
    <property type="molecule type" value="Genomic_DNA"/>
</dbReference>
<feature type="domain" description="Peptidase M1 membrane alanine aminopeptidase" evidence="9">
    <location>
        <begin position="278"/>
        <end position="463"/>
    </location>
</feature>
<comment type="subcellular location">
    <subcellularLocation>
        <location evidence="1">Nucleus</location>
    </subcellularLocation>
</comment>
<dbReference type="GO" id="GO:0051123">
    <property type="term" value="P:RNA polymerase II preinitiation complex assembly"/>
    <property type="evidence" value="ECO:0007669"/>
    <property type="project" value="UniProtKB-ARBA"/>
</dbReference>
<evidence type="ECO:0000259" key="11">
    <source>
        <dbReference type="Pfam" id="PF25577"/>
    </source>
</evidence>
<evidence type="ECO:0000256" key="3">
    <source>
        <dbReference type="ARBA" id="ARBA00017363"/>
    </source>
</evidence>
<dbReference type="FunFam" id="2.60.40.1730:FF:000003">
    <property type="entry name" value="Transcription initiation factor TFIID subunit 2"/>
    <property type="match status" value="1"/>
</dbReference>
<dbReference type="PANTHER" id="PTHR15137">
    <property type="entry name" value="TRANSCRIPTION INITIATION FACTOR TFIID"/>
    <property type="match status" value="1"/>
</dbReference>
<feature type="domain" description="Transcription initiation factor TFIID subunit 2 Ig-like" evidence="10">
    <location>
        <begin position="511"/>
        <end position="630"/>
    </location>
</feature>
<dbReference type="InterPro" id="IPR042097">
    <property type="entry name" value="Aminopeptidase_N-like_N_sf"/>
</dbReference>
<dbReference type="GO" id="GO:0000976">
    <property type="term" value="F:transcription cis-regulatory region binding"/>
    <property type="evidence" value="ECO:0007669"/>
    <property type="project" value="TreeGrafter"/>
</dbReference>
<evidence type="ECO:0000256" key="4">
    <source>
        <dbReference type="ARBA" id="ARBA00023015"/>
    </source>
</evidence>
<dbReference type="GO" id="GO:0008270">
    <property type="term" value="F:zinc ion binding"/>
    <property type="evidence" value="ECO:0007669"/>
    <property type="project" value="InterPro"/>
</dbReference>
<evidence type="ECO:0000256" key="6">
    <source>
        <dbReference type="ARBA" id="ARBA00023242"/>
    </source>
</evidence>
<dbReference type="InterPro" id="IPR014782">
    <property type="entry name" value="Peptidase_M1_dom"/>
</dbReference>
<reference evidence="12 13" key="1">
    <citation type="submission" date="2024-02" db="EMBL/GenBank/DDBJ databases">
        <title>Chromosome-scale genome assembly of the rough periwinkle Littorina saxatilis.</title>
        <authorList>
            <person name="De Jode A."/>
            <person name="Faria R."/>
            <person name="Formenti G."/>
            <person name="Sims Y."/>
            <person name="Smith T.P."/>
            <person name="Tracey A."/>
            <person name="Wood J.M.D."/>
            <person name="Zagrodzka Z.B."/>
            <person name="Johannesson K."/>
            <person name="Butlin R.K."/>
            <person name="Leder E.H."/>
        </authorList>
    </citation>
    <scope>NUCLEOTIDE SEQUENCE [LARGE SCALE GENOMIC DNA]</scope>
    <source>
        <strain evidence="12">Snail1</strain>
        <tissue evidence="12">Muscle</tissue>
    </source>
</reference>
<dbReference type="GO" id="GO:0016251">
    <property type="term" value="F:RNA polymerase II general transcription initiation factor activity"/>
    <property type="evidence" value="ECO:0007669"/>
    <property type="project" value="TreeGrafter"/>
</dbReference>
<feature type="region of interest" description="Disordered" evidence="8">
    <location>
        <begin position="1108"/>
        <end position="1303"/>
    </location>
</feature>
<dbReference type="SUPFAM" id="SSF48371">
    <property type="entry name" value="ARM repeat"/>
    <property type="match status" value="1"/>
</dbReference>
<evidence type="ECO:0000259" key="10">
    <source>
        <dbReference type="Pfam" id="PF25316"/>
    </source>
</evidence>
<dbReference type="Proteomes" id="UP001374579">
    <property type="component" value="Unassembled WGS sequence"/>
</dbReference>
<dbReference type="Pfam" id="PF01433">
    <property type="entry name" value="Peptidase_M1"/>
    <property type="match status" value="1"/>
</dbReference>
<feature type="compositionally biased region" description="Low complexity" evidence="8">
    <location>
        <begin position="1176"/>
        <end position="1197"/>
    </location>
</feature>
<evidence type="ECO:0000256" key="1">
    <source>
        <dbReference type="ARBA" id="ARBA00004123"/>
    </source>
</evidence>
<evidence type="ECO:0000313" key="13">
    <source>
        <dbReference type="Proteomes" id="UP001374579"/>
    </source>
</evidence>
<dbReference type="GO" id="GO:0008237">
    <property type="term" value="F:metallopeptidase activity"/>
    <property type="evidence" value="ECO:0007669"/>
    <property type="project" value="InterPro"/>
</dbReference>
<accession>A0AAN9B9K0</accession>
<dbReference type="InterPro" id="IPR057345">
    <property type="entry name" value="Ig-like_TAF2"/>
</dbReference>
<dbReference type="InterPro" id="IPR027268">
    <property type="entry name" value="Peptidase_M4/M1_CTD_sf"/>
</dbReference>
<evidence type="ECO:0000259" key="9">
    <source>
        <dbReference type="Pfam" id="PF01433"/>
    </source>
</evidence>
<dbReference type="InterPro" id="IPR037813">
    <property type="entry name" value="TAF2"/>
</dbReference>
<evidence type="ECO:0000256" key="2">
    <source>
        <dbReference type="ARBA" id="ARBA00010937"/>
    </source>
</evidence>
<feature type="compositionally biased region" description="Basic and acidic residues" evidence="8">
    <location>
        <begin position="1220"/>
        <end position="1260"/>
    </location>
</feature>
<evidence type="ECO:0000256" key="8">
    <source>
        <dbReference type="SAM" id="MobiDB-lite"/>
    </source>
</evidence>
<sequence>MHTARMKKDPKVELLRQFKLAHQTLCIKAINFERKYMVGYVELTIHPLRVDLRQIKINSKQCMIYTVMINEQWEADFQYNDPTLEICQGDGKQRNLDFYQSCHLNTMSSVNPDLSNGEMTIDLPPQTGPLIRELRPFRMTIEFSLENPQGGVHFVLPDMEGTLAERSAHMFTIGKENSSRLWFPCLDSYSESCTWKLEFTVDASMTAVSCGDLIDTIYAADMKTKTYHYFLSTPTAAPNIGLAVGPFEVHVDPTMHEVTHFCLPHLTSILKHTTSYLHQSFEFYEELMSSRYPYGCYKQVFVDESYVDGVAYATMSILSTNMLHSARIIDQTLVTRKIMARLVAEQFFGCFIAMQSWCDAWLTKGIAGYLSCLFQKRTFGNNEYRYMVAMLVKEVSDYEQQVGGILLDPSRRESNLPFSVKNAHTVSPRYAEMMEKKSLLVIRMLELRIGTELLLQVLNKLLALSSAAAQQKLLSGTWGNMLISTCSFLKIIYTVTGKDILPFIEQWVHQSGCARFFGNFVFNRKRNVVELEIKQDLTARGGLRYVGPLTVTIQELDGSFNHTFNIEENKTKFEITCHSKSRRNKKKKIPLVTGEEVDMDLSAMDADSPVLWLRVDPDMQLLRQVVWEQPDYMWQYQLRYERDVVAQREAIFALERYPTPATRLALTDTIEMEHCYYKVRTQACTCLTKVANSMVATWQGPPAMMAIFRKMFGSHSCPAIIKQNNFTNFQHYFILKAMVSSMAYLRDVHQVCIPEILRFLLDLFKYNDNIKNKYSDNYYRAALVDAISHTVTPAATSVSLLTGQVVSSETLSGDMKLILEEITRALNLEKLLPCYRFTVTVSCLRALRQLQRFAHLPSDASIFRQYAQYGVFRDVRLASLDCLIDFIRTEASAEQLDYVLSMVETDKDYYIRHRILRMLTINPPFKKLDLVQSALNTDTLVERLWKMMNCSLSFDSRLRCGVADMYYVMYGRTRPSCLPIPESVLVLNVKEKRTTVSPTMQYAASISTQDSIKSEPSTSSAGLVQQSVVEDCEVPMEVGGEVVVPTDSAANQNTPGPSGSKRKLDSDSTPFSESLLFAEDVVSVEEVDVKQEGEELEEGESLRKRIKIEQTEPSSPLPPTLLLPTATSTPMVPSAVSRTASLERMHSDSVSRLSDDSGDESSTLVQPTSLSFSSLPATPVVPSSSMSTPTSLDPSSSKLHKSKKKKKKNKHKHKHKHKHERSDRERDGDRSERREKSRERETIQDLEGEVVRPSKEDKDAGFVLEDVGAGPGADLFSSGGSNNNSPGPPTLVDEPSSSEFEVV</sequence>
<feature type="compositionally biased region" description="Polar residues" evidence="8">
    <location>
        <begin position="1160"/>
        <end position="1175"/>
    </location>
</feature>
<dbReference type="PANTHER" id="PTHR15137:SF9">
    <property type="entry name" value="TRANSCRIPTION INITIATION FACTOR TFIID SUBUNIT 2"/>
    <property type="match status" value="1"/>
</dbReference>
<feature type="domain" description="Transcription initiation factor TFIID subunit 2 TPR repeats" evidence="11">
    <location>
        <begin position="631"/>
        <end position="995"/>
    </location>
</feature>
<dbReference type="Gene3D" id="2.60.40.1730">
    <property type="entry name" value="tricorn interacting facor f3 domain"/>
    <property type="match status" value="1"/>
</dbReference>
<dbReference type="Pfam" id="PF25316">
    <property type="entry name" value="TAF2_3rd"/>
    <property type="match status" value="1"/>
</dbReference>
<feature type="compositionally biased region" description="Polar residues" evidence="8">
    <location>
        <begin position="1048"/>
        <end position="1057"/>
    </location>
</feature>
<dbReference type="GO" id="GO:0005669">
    <property type="term" value="C:transcription factor TFIID complex"/>
    <property type="evidence" value="ECO:0007669"/>
    <property type="project" value="InterPro"/>
</dbReference>
<dbReference type="SUPFAM" id="SSF55486">
    <property type="entry name" value="Metalloproteases ('zincins'), catalytic domain"/>
    <property type="match status" value="1"/>
</dbReference>
<dbReference type="InterPro" id="IPR057991">
    <property type="entry name" value="TPR_TAF2_C"/>
</dbReference>
<organism evidence="12 13">
    <name type="scientific">Littorina saxatilis</name>
    <dbReference type="NCBI Taxonomy" id="31220"/>
    <lineage>
        <taxon>Eukaryota</taxon>
        <taxon>Metazoa</taxon>
        <taxon>Spiralia</taxon>
        <taxon>Lophotrochozoa</taxon>
        <taxon>Mollusca</taxon>
        <taxon>Gastropoda</taxon>
        <taxon>Caenogastropoda</taxon>
        <taxon>Littorinimorpha</taxon>
        <taxon>Littorinoidea</taxon>
        <taxon>Littorinidae</taxon>
        <taxon>Littorina</taxon>
    </lineage>
</organism>
<dbReference type="CDD" id="cd09839">
    <property type="entry name" value="M1_like_TAF2"/>
    <property type="match status" value="1"/>
</dbReference>
<proteinExistence type="inferred from homology"/>
<feature type="compositionally biased region" description="Basic and acidic residues" evidence="8">
    <location>
        <begin position="1141"/>
        <end position="1155"/>
    </location>
</feature>
<gene>
    <name evidence="12" type="ORF">V1264_024091</name>
</gene>
<comment type="caution">
    <text evidence="12">The sequence shown here is derived from an EMBL/GenBank/DDBJ whole genome shotgun (WGS) entry which is preliminary data.</text>
</comment>
<feature type="compositionally biased region" description="Basic residues" evidence="8">
    <location>
        <begin position="1198"/>
        <end position="1219"/>
    </location>
</feature>
<feature type="region of interest" description="Disordered" evidence="8">
    <location>
        <begin position="1042"/>
        <end position="1069"/>
    </location>
</feature>
<keyword evidence="5" id="KW-0804">Transcription</keyword>
<dbReference type="Gene3D" id="1.10.390.10">
    <property type="entry name" value="Neutral Protease Domain 2"/>
    <property type="match status" value="1"/>
</dbReference>
<evidence type="ECO:0000256" key="7">
    <source>
        <dbReference type="ARBA" id="ARBA00033345"/>
    </source>
</evidence>
<keyword evidence="4" id="KW-0805">Transcription regulation</keyword>
<name>A0AAN9B9K0_9CAEN</name>
<keyword evidence="13" id="KW-1185">Reference proteome</keyword>
<dbReference type="SUPFAM" id="SSF63737">
    <property type="entry name" value="Leukotriene A4 hydrolase N-terminal domain"/>
    <property type="match status" value="1"/>
</dbReference>
<dbReference type="GO" id="GO:0003682">
    <property type="term" value="F:chromatin binding"/>
    <property type="evidence" value="ECO:0007669"/>
    <property type="project" value="TreeGrafter"/>
</dbReference>
<evidence type="ECO:0000313" key="12">
    <source>
        <dbReference type="EMBL" id="KAK7101292.1"/>
    </source>
</evidence>
<comment type="similarity">
    <text evidence="2">Belongs to the TAF2 family.</text>
</comment>
<dbReference type="InterPro" id="IPR016024">
    <property type="entry name" value="ARM-type_fold"/>
</dbReference>
<protein>
    <recommendedName>
        <fullName evidence="3">Transcription initiation factor TFIID subunit 2</fullName>
    </recommendedName>
    <alternativeName>
        <fullName evidence="7">Transcription initiation factor TFIID 150 kDa subunit</fullName>
    </alternativeName>
</protein>